<name>A0AAD7IJ52_9AGAR</name>
<feature type="signal peptide" evidence="1">
    <location>
        <begin position="1"/>
        <end position="21"/>
    </location>
</feature>
<reference evidence="2" key="1">
    <citation type="submission" date="2023-03" db="EMBL/GenBank/DDBJ databases">
        <title>Massive genome expansion in bonnet fungi (Mycena s.s.) driven by repeated elements and novel gene families across ecological guilds.</title>
        <authorList>
            <consortium name="Lawrence Berkeley National Laboratory"/>
            <person name="Harder C.B."/>
            <person name="Miyauchi S."/>
            <person name="Viragh M."/>
            <person name="Kuo A."/>
            <person name="Thoen E."/>
            <person name="Andreopoulos B."/>
            <person name="Lu D."/>
            <person name="Skrede I."/>
            <person name="Drula E."/>
            <person name="Henrissat B."/>
            <person name="Morin E."/>
            <person name="Kohler A."/>
            <person name="Barry K."/>
            <person name="LaButti K."/>
            <person name="Morin E."/>
            <person name="Salamov A."/>
            <person name="Lipzen A."/>
            <person name="Mereny Z."/>
            <person name="Hegedus B."/>
            <person name="Baldrian P."/>
            <person name="Stursova M."/>
            <person name="Weitz H."/>
            <person name="Taylor A."/>
            <person name="Grigoriev I.V."/>
            <person name="Nagy L.G."/>
            <person name="Martin F."/>
            <person name="Kauserud H."/>
        </authorList>
    </citation>
    <scope>NUCLEOTIDE SEQUENCE</scope>
    <source>
        <strain evidence="2">CBHHK188m</strain>
    </source>
</reference>
<sequence length="224" mass="24594">MHISLLSIFVFLLFSLRVVACEDECPPSICKAVLGNYSDPVKHATHQIARDIERRGLVARSNSLQRQLASSYLNCSYTTLYDNMFPGFFHGKCQDPTTGIDPPGCPDPDCPVVCGTPGSICHFYSQFRQIAFNATVVCLAQAVKEVAKRHHSNTATEPRTSPSGRSIIFAKDDASVPHRRSEAASGWSDVEEQIPVRLMAICGGSSLSYCDPETAMRAYILSFN</sequence>
<evidence type="ECO:0000313" key="2">
    <source>
        <dbReference type="EMBL" id="KAJ7742691.1"/>
    </source>
</evidence>
<dbReference type="Proteomes" id="UP001215280">
    <property type="component" value="Unassembled WGS sequence"/>
</dbReference>
<keyword evidence="3" id="KW-1185">Reference proteome</keyword>
<proteinExistence type="predicted"/>
<organism evidence="2 3">
    <name type="scientific">Mycena maculata</name>
    <dbReference type="NCBI Taxonomy" id="230809"/>
    <lineage>
        <taxon>Eukaryota</taxon>
        <taxon>Fungi</taxon>
        <taxon>Dikarya</taxon>
        <taxon>Basidiomycota</taxon>
        <taxon>Agaricomycotina</taxon>
        <taxon>Agaricomycetes</taxon>
        <taxon>Agaricomycetidae</taxon>
        <taxon>Agaricales</taxon>
        <taxon>Marasmiineae</taxon>
        <taxon>Mycenaceae</taxon>
        <taxon>Mycena</taxon>
    </lineage>
</organism>
<accession>A0AAD7IJ52</accession>
<keyword evidence="1" id="KW-0732">Signal</keyword>
<dbReference type="EMBL" id="JARJLG010000116">
    <property type="protein sequence ID" value="KAJ7742691.1"/>
    <property type="molecule type" value="Genomic_DNA"/>
</dbReference>
<evidence type="ECO:0000256" key="1">
    <source>
        <dbReference type="SAM" id="SignalP"/>
    </source>
</evidence>
<comment type="caution">
    <text evidence="2">The sequence shown here is derived from an EMBL/GenBank/DDBJ whole genome shotgun (WGS) entry which is preliminary data.</text>
</comment>
<dbReference type="AlphaFoldDB" id="A0AAD7IJ52"/>
<feature type="chain" id="PRO_5042175478" evidence="1">
    <location>
        <begin position="22"/>
        <end position="224"/>
    </location>
</feature>
<gene>
    <name evidence="2" type="ORF">DFH07DRAFT_1063657</name>
</gene>
<protein>
    <submittedName>
        <fullName evidence="2">Uncharacterized protein</fullName>
    </submittedName>
</protein>
<evidence type="ECO:0000313" key="3">
    <source>
        <dbReference type="Proteomes" id="UP001215280"/>
    </source>
</evidence>